<name>A0A835HM54_9MAGN</name>
<dbReference type="EMBL" id="JADFTS010000006">
    <property type="protein sequence ID" value="KAF9601890.1"/>
    <property type="molecule type" value="Genomic_DNA"/>
</dbReference>
<evidence type="ECO:0000313" key="1">
    <source>
        <dbReference type="EMBL" id="KAF9601890.1"/>
    </source>
</evidence>
<organism evidence="1 2">
    <name type="scientific">Coptis chinensis</name>
    <dbReference type="NCBI Taxonomy" id="261450"/>
    <lineage>
        <taxon>Eukaryota</taxon>
        <taxon>Viridiplantae</taxon>
        <taxon>Streptophyta</taxon>
        <taxon>Embryophyta</taxon>
        <taxon>Tracheophyta</taxon>
        <taxon>Spermatophyta</taxon>
        <taxon>Magnoliopsida</taxon>
        <taxon>Ranunculales</taxon>
        <taxon>Ranunculaceae</taxon>
        <taxon>Coptidoideae</taxon>
        <taxon>Coptis</taxon>
    </lineage>
</organism>
<dbReference type="AlphaFoldDB" id="A0A835HM54"/>
<accession>A0A835HM54</accession>
<dbReference type="OrthoDB" id="428159at2759"/>
<keyword evidence="2" id="KW-1185">Reference proteome</keyword>
<comment type="caution">
    <text evidence="1">The sequence shown here is derived from an EMBL/GenBank/DDBJ whole genome shotgun (WGS) entry which is preliminary data.</text>
</comment>
<dbReference type="Proteomes" id="UP000631114">
    <property type="component" value="Unassembled WGS sequence"/>
</dbReference>
<reference evidence="1 2" key="1">
    <citation type="submission" date="2020-10" db="EMBL/GenBank/DDBJ databases">
        <title>The Coptis chinensis genome and diversification of protoberbering-type alkaloids.</title>
        <authorList>
            <person name="Wang B."/>
            <person name="Shu S."/>
            <person name="Song C."/>
            <person name="Liu Y."/>
        </authorList>
    </citation>
    <scope>NUCLEOTIDE SEQUENCE [LARGE SCALE GENOMIC DNA]</scope>
    <source>
        <strain evidence="1">HL-2020</strain>
        <tissue evidence="1">Leaf</tissue>
    </source>
</reference>
<proteinExistence type="predicted"/>
<gene>
    <name evidence="1" type="ORF">IFM89_023954</name>
</gene>
<protein>
    <submittedName>
        <fullName evidence="1">Uncharacterized protein</fullName>
    </submittedName>
</protein>
<evidence type="ECO:0000313" key="2">
    <source>
        <dbReference type="Proteomes" id="UP000631114"/>
    </source>
</evidence>
<sequence length="229" mass="25366">MTADHLESGLTDLRIEQLTKESSLVDDAWIQLEPLSTTNFSWEDPYGKKMIDTKVQSGSITVVHQLNLTRMEKSSSEESALEMKFHVVEIGDLIIARFTEDVPSQSGYLEGSLPRLSLKTSCMPSKMQNDTAPSPITGDSALMNPNYFLGGQRAKVTLVLLMLPFWLKSLLKVNDLKLDSPVVGSRGLGVLKRKNTHHRRSVAASLVQGVYVLEQDRQENCQGPHALAS</sequence>